<feature type="compositionally biased region" description="Acidic residues" evidence="4">
    <location>
        <begin position="1176"/>
        <end position="1185"/>
    </location>
</feature>
<evidence type="ECO:0000259" key="6">
    <source>
        <dbReference type="Pfam" id="PF08161"/>
    </source>
</evidence>
<dbReference type="InterPro" id="IPR016024">
    <property type="entry name" value="ARM-type_fold"/>
</dbReference>
<evidence type="ECO:0000313" key="8">
    <source>
        <dbReference type="EMBL" id="CAL1707163.1"/>
    </source>
</evidence>
<feature type="compositionally biased region" description="Basic and acidic residues" evidence="4">
    <location>
        <begin position="1107"/>
        <end position="1121"/>
    </location>
</feature>
<sequence>MADSLEETLAKIRPHTSSNLPHQKAPATLLIALESTFAEQNTQRTPTAYFAALLTTLDSTLQAARSSTPDFGDGDVLPAELYILALVIPHVPHPVIRSHLSTILSLTAPLFPALVPHAPPLRSQLSLYEAVLRALDRSQLETHGLRQAFESILHLCLDPRPKVRKRAAELVKDVLAHPPPSLRHPYADRVAEWVQAALAEVTSGGLPKFKGKKAESEGSETAIHLLAFLRPVLPCLPSSSLPAITSSLLTLPRLGNPYVSQSAYSILADLLLIPVEDPVHNIQDRLPEILDAILASPPLRTDSSVTSAWAGVLGHGMIAYHEADAEAASKKLWEVWHAVWPFMESTDASVRKAVAQSLDSLTQCFTPSITASAIKEKQSNEGKSTLRKVIAQTTKALDSLAFARSTPEILLVVSSLLSHLRFRQDGQGSPTAAEELLLLSVKKIADLRLQKGFEYKESADATLSVAMGVLGPEVLLRELPLNLDVADRQAGREPRAFLLPMLSQPHPSPLSHFVSYFVPFTERMFDLQAKAEAEGRPSEAKVWSVLVDQVWSGLHGYCYGTPDLKEALTPQFSQLLSQLLYSQPNLRPAVLKALRLMVESNVAIASGDGERLAKLPEGARADPISQEAASANVAFLRTQCESWLAVLFNVFTSVGRDGQGMVGDVIRAWASIADEKEINKAYHKLVNLLNQNVVKAQATSATKESESVTGMTLDLLILMSPYFSSSDATNLFNLCLASDILESRDNAVQKRGYKVLSKVVESGKVNVDAEDILQRLDKVTDGLTAAAKKDRFLLLTLLVARIPPTSLHLVPSIIPEAVLGTKEPSEKARNAAFDLIVTMGKKMAEGGVVKRNLVDGMDEDSAGEAKASIEEYMTMIAGGLAGATPHMISATITAISRLVFEFKDDISPQMHVEIFTTLLVFLTSANREIVKSTLGYVKLAIHTMPVELLRPHLKEIVPALLKWSHDHKNHFKAKVRHIFERLLRRFGWEDVYSCATEDSARKVLLNIKKRKDRAKRKRARAAENDEEDEEPTAKPAAGDAFEDVLYGSESELDDSDDEMPSGRQDRAGKRKDNGGARLRVDDDEPMDLLAGAASRITSANGKKRRKPGEDAARFKTDEDTGKMVIGDEQDEDENMEEDVAGRAYRESLTSADGFTRGPNGRVKFNKDTKKRRRENEDGEDVEMADAEASSGRKSKRKSDPKLGHEFKAKVCRRGSVITSIAKASGRIYRRLVVMLKREALIHTRISHFHKQRRRKVGKRGLVLREKDEFFGTHHVFFCIFSTIFSCFYPFLRGL</sequence>
<feature type="compositionally biased region" description="Acidic residues" evidence="4">
    <location>
        <begin position="1127"/>
        <end position="1138"/>
    </location>
</feature>
<comment type="subcellular location">
    <subcellularLocation>
        <location evidence="1">Nucleus</location>
    </subcellularLocation>
</comment>
<keyword evidence="5" id="KW-1133">Transmembrane helix</keyword>
<organism evidence="8 9">
    <name type="scientific">Somion occarium</name>
    <dbReference type="NCBI Taxonomy" id="3059160"/>
    <lineage>
        <taxon>Eukaryota</taxon>
        <taxon>Fungi</taxon>
        <taxon>Dikarya</taxon>
        <taxon>Basidiomycota</taxon>
        <taxon>Agaricomycotina</taxon>
        <taxon>Agaricomycetes</taxon>
        <taxon>Polyporales</taxon>
        <taxon>Cerrenaceae</taxon>
        <taxon>Somion</taxon>
    </lineage>
</organism>
<keyword evidence="5" id="KW-0812">Transmembrane</keyword>
<evidence type="ECO:0000256" key="5">
    <source>
        <dbReference type="SAM" id="Phobius"/>
    </source>
</evidence>
<dbReference type="Proteomes" id="UP001497453">
    <property type="component" value="Chromosome 4"/>
</dbReference>
<evidence type="ECO:0008006" key="10">
    <source>
        <dbReference type="Google" id="ProtNLM"/>
    </source>
</evidence>
<dbReference type="InterPro" id="IPR011989">
    <property type="entry name" value="ARM-like"/>
</dbReference>
<dbReference type="Pfam" id="PF08161">
    <property type="entry name" value="RRP12_HEAT"/>
    <property type="match status" value="1"/>
</dbReference>
<dbReference type="Gene3D" id="1.25.10.10">
    <property type="entry name" value="Leucine-rich Repeat Variant"/>
    <property type="match status" value="2"/>
</dbReference>
<gene>
    <name evidence="8" type="ORF">GFSPODELE1_LOCUS6232</name>
</gene>
<evidence type="ECO:0000256" key="2">
    <source>
        <dbReference type="ARBA" id="ARBA00007690"/>
    </source>
</evidence>
<name>A0ABP1DH36_9APHY</name>
<evidence type="ECO:0000256" key="4">
    <source>
        <dbReference type="SAM" id="MobiDB-lite"/>
    </source>
</evidence>
<dbReference type="InterPro" id="IPR057860">
    <property type="entry name" value="HEAT_RRP12_N"/>
</dbReference>
<accession>A0ABP1DH36</accession>
<evidence type="ECO:0000313" key="9">
    <source>
        <dbReference type="Proteomes" id="UP001497453"/>
    </source>
</evidence>
<feature type="compositionally biased region" description="Acidic residues" evidence="4">
    <location>
        <begin position="1050"/>
        <end position="1059"/>
    </location>
</feature>
<keyword evidence="3" id="KW-0539">Nucleus</keyword>
<reference evidence="9" key="1">
    <citation type="submission" date="2024-04" db="EMBL/GenBank/DDBJ databases">
        <authorList>
            <person name="Shaw F."/>
            <person name="Minotto A."/>
        </authorList>
    </citation>
    <scope>NUCLEOTIDE SEQUENCE [LARGE SCALE GENOMIC DNA]</scope>
</reference>
<dbReference type="PANTHER" id="PTHR48287:SF1">
    <property type="entry name" value="ARM REPEAT SUPERFAMILY PROTEIN"/>
    <property type="match status" value="1"/>
</dbReference>
<proteinExistence type="inferred from homology"/>
<comment type="similarity">
    <text evidence="2">Belongs to the RRP12 family.</text>
</comment>
<keyword evidence="9" id="KW-1185">Reference proteome</keyword>
<protein>
    <recommendedName>
        <fullName evidence="10">Ribosomal RNA-processing protein 12-like conserved domain-containing protein</fullName>
    </recommendedName>
</protein>
<dbReference type="EMBL" id="OZ037947">
    <property type="protein sequence ID" value="CAL1707163.1"/>
    <property type="molecule type" value="Genomic_DNA"/>
</dbReference>
<dbReference type="PANTHER" id="PTHR48287">
    <property type="entry name" value="ARM REPEAT SUPERFAMILY PROTEIN"/>
    <property type="match status" value="1"/>
</dbReference>
<feature type="region of interest" description="Disordered" evidence="4">
    <location>
        <begin position="1014"/>
        <end position="1201"/>
    </location>
</feature>
<dbReference type="InterPro" id="IPR052087">
    <property type="entry name" value="RRP12"/>
</dbReference>
<evidence type="ECO:0000256" key="1">
    <source>
        <dbReference type="ARBA" id="ARBA00004123"/>
    </source>
</evidence>
<evidence type="ECO:0000256" key="3">
    <source>
        <dbReference type="ARBA" id="ARBA00023242"/>
    </source>
</evidence>
<feature type="domain" description="RRP12 HEAT" evidence="6">
    <location>
        <begin position="345"/>
        <end position="653"/>
    </location>
</feature>
<keyword evidence="5" id="KW-0472">Membrane</keyword>
<dbReference type="InterPro" id="IPR012978">
    <property type="entry name" value="HEAT_RRP12"/>
</dbReference>
<dbReference type="Pfam" id="PF25772">
    <property type="entry name" value="HEAT_RRP12_N"/>
    <property type="match status" value="1"/>
</dbReference>
<feature type="compositionally biased region" description="Basic and acidic residues" evidence="4">
    <location>
        <begin position="1063"/>
        <end position="1080"/>
    </location>
</feature>
<evidence type="ECO:0000259" key="7">
    <source>
        <dbReference type="Pfam" id="PF25772"/>
    </source>
</evidence>
<dbReference type="SUPFAM" id="SSF48371">
    <property type="entry name" value="ARM repeat"/>
    <property type="match status" value="1"/>
</dbReference>
<feature type="domain" description="RRP12 N-terminal HEAT" evidence="7">
    <location>
        <begin position="16"/>
        <end position="272"/>
    </location>
</feature>
<feature type="transmembrane region" description="Helical" evidence="5">
    <location>
        <begin position="1274"/>
        <end position="1291"/>
    </location>
</feature>